<reference evidence="4" key="1">
    <citation type="journal article" date="2019" name="Int. J. Syst. Evol. Microbiol.">
        <title>The Global Catalogue of Microorganisms (GCM) 10K type strain sequencing project: providing services to taxonomists for standard genome sequencing and annotation.</title>
        <authorList>
            <consortium name="The Broad Institute Genomics Platform"/>
            <consortium name="The Broad Institute Genome Sequencing Center for Infectious Disease"/>
            <person name="Wu L."/>
            <person name="Ma J."/>
        </authorList>
    </citation>
    <scope>NUCLEOTIDE SEQUENCE [LARGE SCALE GENOMIC DNA]</scope>
    <source>
        <strain evidence="4">CCUG 57401</strain>
    </source>
</reference>
<dbReference type="SUPFAM" id="SSF51430">
    <property type="entry name" value="NAD(P)-linked oxidoreductase"/>
    <property type="match status" value="1"/>
</dbReference>
<evidence type="ECO:0000313" key="3">
    <source>
        <dbReference type="EMBL" id="MFC5496823.1"/>
    </source>
</evidence>
<dbReference type="Gene3D" id="3.20.20.100">
    <property type="entry name" value="NADP-dependent oxidoreductase domain"/>
    <property type="match status" value="1"/>
</dbReference>
<dbReference type="EMBL" id="JBHSMF010000003">
    <property type="protein sequence ID" value="MFC5496823.1"/>
    <property type="molecule type" value="Genomic_DNA"/>
</dbReference>
<protein>
    <submittedName>
        <fullName evidence="3">Aldo/keto reductase</fullName>
    </submittedName>
</protein>
<organism evidence="3 4">
    <name type="scientific">Caenimonas terrae</name>
    <dbReference type="NCBI Taxonomy" id="696074"/>
    <lineage>
        <taxon>Bacteria</taxon>
        <taxon>Pseudomonadati</taxon>
        <taxon>Pseudomonadota</taxon>
        <taxon>Betaproteobacteria</taxon>
        <taxon>Burkholderiales</taxon>
        <taxon>Comamonadaceae</taxon>
        <taxon>Caenimonas</taxon>
    </lineage>
</organism>
<dbReference type="InterPro" id="IPR023210">
    <property type="entry name" value="NADP_OxRdtase_dom"/>
</dbReference>
<dbReference type="Proteomes" id="UP001596037">
    <property type="component" value="Unassembled WGS sequence"/>
</dbReference>
<dbReference type="RefSeq" id="WP_376848856.1">
    <property type="nucleotide sequence ID" value="NZ_JBHSMF010000003.1"/>
</dbReference>
<sequence>MEDIQQRVTAIGLTPKQTNGMQYRHVGRSGLIASAIGVGCFAFGGYVDQATTCAVVDQALDLGINYFDTANSYGIGKSEEALGTALQGGKRQQALIATKFGNRTGDGPNDIGASRMATIRACEDSLRRLQTDYIDLYQLHWPDHATPIEETLRALDDLVTAGKVRYIGASNMFAWELCEAHFTAEKYGLGKFISAQDHYSLLYRDIEKRFEPFCVKYGIGMTHYFPLAAGMLTGVHQRGAIVAGSRQDRNPNTAAWQSDRNWDVTEKLQAFAQQRGWTLAQMALAWLLSRPATFTVIAGADKPQHLVDNVKALEIRFTQQDLVEIDRITLVDEDRSVAPPYRTLRPEKVHEFEAMQLARAGAPSRAAH</sequence>
<dbReference type="InterPro" id="IPR050523">
    <property type="entry name" value="AKR_Detox_Biosynth"/>
</dbReference>
<dbReference type="PRINTS" id="PR00069">
    <property type="entry name" value="ALDKETRDTASE"/>
</dbReference>
<evidence type="ECO:0000259" key="2">
    <source>
        <dbReference type="Pfam" id="PF00248"/>
    </source>
</evidence>
<accession>A0ABW0NCC9</accession>
<dbReference type="PANTHER" id="PTHR43364">
    <property type="entry name" value="NADH-SPECIFIC METHYLGLYOXAL REDUCTASE-RELATED"/>
    <property type="match status" value="1"/>
</dbReference>
<dbReference type="PANTHER" id="PTHR43364:SF4">
    <property type="entry name" value="NAD(P)-LINKED OXIDOREDUCTASE SUPERFAMILY PROTEIN"/>
    <property type="match status" value="1"/>
</dbReference>
<dbReference type="Pfam" id="PF00248">
    <property type="entry name" value="Aldo_ket_red"/>
    <property type="match status" value="1"/>
</dbReference>
<evidence type="ECO:0000256" key="1">
    <source>
        <dbReference type="ARBA" id="ARBA00023002"/>
    </source>
</evidence>
<keyword evidence="1" id="KW-0560">Oxidoreductase</keyword>
<gene>
    <name evidence="3" type="ORF">ACFPOE_04690</name>
</gene>
<dbReference type="InterPro" id="IPR020471">
    <property type="entry name" value="AKR"/>
</dbReference>
<feature type="domain" description="NADP-dependent oxidoreductase" evidence="2">
    <location>
        <begin position="36"/>
        <end position="328"/>
    </location>
</feature>
<dbReference type="InterPro" id="IPR036812">
    <property type="entry name" value="NAD(P)_OxRdtase_dom_sf"/>
</dbReference>
<proteinExistence type="predicted"/>
<name>A0ABW0NCC9_9BURK</name>
<evidence type="ECO:0000313" key="4">
    <source>
        <dbReference type="Proteomes" id="UP001596037"/>
    </source>
</evidence>
<keyword evidence="4" id="KW-1185">Reference proteome</keyword>
<comment type="caution">
    <text evidence="3">The sequence shown here is derived from an EMBL/GenBank/DDBJ whole genome shotgun (WGS) entry which is preliminary data.</text>
</comment>